<comment type="caution">
    <text evidence="7">The sequence shown here is derived from an EMBL/GenBank/DDBJ whole genome shotgun (WGS) entry which is preliminary data.</text>
</comment>
<dbReference type="GO" id="GO:0022857">
    <property type="term" value="F:transmembrane transporter activity"/>
    <property type="evidence" value="ECO:0007669"/>
    <property type="project" value="InterPro"/>
</dbReference>
<dbReference type="InterPro" id="IPR052952">
    <property type="entry name" value="MFS-Transporter"/>
</dbReference>
<feature type="transmembrane region" description="Helical" evidence="5">
    <location>
        <begin position="296"/>
        <end position="315"/>
    </location>
</feature>
<organism evidence="7 8">
    <name type="scientific">Streptomyces morookaense</name>
    <name type="common">Streptoverticillium morookaense</name>
    <dbReference type="NCBI Taxonomy" id="1970"/>
    <lineage>
        <taxon>Bacteria</taxon>
        <taxon>Bacillati</taxon>
        <taxon>Actinomycetota</taxon>
        <taxon>Actinomycetes</taxon>
        <taxon>Kitasatosporales</taxon>
        <taxon>Streptomycetaceae</taxon>
        <taxon>Streptomyces</taxon>
    </lineage>
</organism>
<evidence type="ECO:0000259" key="6">
    <source>
        <dbReference type="PROSITE" id="PS50850"/>
    </source>
</evidence>
<evidence type="ECO:0000256" key="2">
    <source>
        <dbReference type="ARBA" id="ARBA00022692"/>
    </source>
</evidence>
<feature type="transmembrane region" description="Helical" evidence="5">
    <location>
        <begin position="15"/>
        <end position="35"/>
    </location>
</feature>
<gene>
    <name evidence="7" type="ORF">HG542_21300</name>
</gene>
<comment type="subcellular location">
    <subcellularLocation>
        <location evidence="1">Cell membrane</location>
        <topology evidence="1">Multi-pass membrane protein</topology>
    </subcellularLocation>
</comment>
<sequence>MQPARARTFGPRHRWTILGIGIASQAAFSAAFQGIPTTSTAMRSAYHLTNGSLGIVLAAISLGIAVSEIAWGIWTDRFGERRILLTGLITTGIVLGVMALAVVPTASGVPAIGMLAGGLLLVGALGGSVNGSSGRAVMAWFKDGQRGLAMSLRQTAIPAGGAIGSALLPWLAVGFGFRAVYGILALFCFAAAVATHRWMHSPEEPAAAPGAAAAAADTSQVSPLKDRNVWRLALASGLLTIPQFAILTFIGVFLHDAHHAALAVGASAVVIVQVGGAAARVASGRWTDKHAGSRRPYVRAVGLAATVALAAAAALTHGPTWAVVAALVVSGILANAWHGVAYTEIAHMAGAQRAGTALGLENTTVFAAGFLAPLMVPVLAGASWSLVWIVCAVATLLAVPLAPGRK</sequence>
<proteinExistence type="predicted"/>
<evidence type="ECO:0000256" key="3">
    <source>
        <dbReference type="ARBA" id="ARBA00022989"/>
    </source>
</evidence>
<keyword evidence="2 5" id="KW-0812">Transmembrane</keyword>
<accession>A0A7Y7B734</accession>
<dbReference type="PROSITE" id="PS50850">
    <property type="entry name" value="MFS"/>
    <property type="match status" value="1"/>
</dbReference>
<feature type="transmembrane region" description="Helical" evidence="5">
    <location>
        <begin position="321"/>
        <end position="342"/>
    </location>
</feature>
<feature type="transmembrane region" description="Helical" evidence="5">
    <location>
        <begin position="354"/>
        <end position="376"/>
    </location>
</feature>
<dbReference type="PANTHER" id="PTHR23527">
    <property type="entry name" value="BLL3282 PROTEIN"/>
    <property type="match status" value="1"/>
</dbReference>
<keyword evidence="8" id="KW-1185">Reference proteome</keyword>
<feature type="transmembrane region" description="Helical" evidence="5">
    <location>
        <begin position="55"/>
        <end position="74"/>
    </location>
</feature>
<dbReference type="GO" id="GO:0005886">
    <property type="term" value="C:plasma membrane"/>
    <property type="evidence" value="ECO:0007669"/>
    <property type="project" value="UniProtKB-SubCell"/>
</dbReference>
<evidence type="ECO:0000256" key="1">
    <source>
        <dbReference type="ARBA" id="ARBA00004651"/>
    </source>
</evidence>
<keyword evidence="4 5" id="KW-0472">Membrane</keyword>
<keyword evidence="3 5" id="KW-1133">Transmembrane helix</keyword>
<evidence type="ECO:0000256" key="4">
    <source>
        <dbReference type="ARBA" id="ARBA00023136"/>
    </source>
</evidence>
<feature type="transmembrane region" description="Helical" evidence="5">
    <location>
        <begin position="382"/>
        <end position="402"/>
    </location>
</feature>
<dbReference type="InterPro" id="IPR036259">
    <property type="entry name" value="MFS_trans_sf"/>
</dbReference>
<name>A0A7Y7B734_STRMO</name>
<evidence type="ECO:0000313" key="8">
    <source>
        <dbReference type="Proteomes" id="UP000587462"/>
    </source>
</evidence>
<dbReference type="SUPFAM" id="SSF103473">
    <property type="entry name" value="MFS general substrate transporter"/>
    <property type="match status" value="1"/>
</dbReference>
<dbReference type="Proteomes" id="UP000587462">
    <property type="component" value="Unassembled WGS sequence"/>
</dbReference>
<reference evidence="7 8" key="1">
    <citation type="submission" date="2020-04" db="EMBL/GenBank/DDBJ databases">
        <title>Draft Genome Sequence of Streptomyces morookaense DSM 40503, an 8-azaguanine-producing strain.</title>
        <authorList>
            <person name="Qi J."/>
            <person name="Gao J.-M."/>
        </authorList>
    </citation>
    <scope>NUCLEOTIDE SEQUENCE [LARGE SCALE GENOMIC DNA]</scope>
    <source>
        <strain evidence="7 8">DSM 40503</strain>
    </source>
</reference>
<feature type="transmembrane region" description="Helical" evidence="5">
    <location>
        <begin position="152"/>
        <end position="173"/>
    </location>
</feature>
<dbReference type="AlphaFoldDB" id="A0A7Y7B734"/>
<dbReference type="Gene3D" id="1.20.1250.20">
    <property type="entry name" value="MFS general substrate transporter like domains"/>
    <property type="match status" value="2"/>
</dbReference>
<feature type="transmembrane region" description="Helical" evidence="5">
    <location>
        <begin position="179"/>
        <end position="199"/>
    </location>
</feature>
<feature type="domain" description="Major facilitator superfamily (MFS) profile" evidence="6">
    <location>
        <begin position="1"/>
        <end position="406"/>
    </location>
</feature>
<feature type="transmembrane region" description="Helical" evidence="5">
    <location>
        <begin position="83"/>
        <end position="103"/>
    </location>
</feature>
<evidence type="ECO:0000313" key="7">
    <source>
        <dbReference type="EMBL" id="NVK80179.1"/>
    </source>
</evidence>
<feature type="transmembrane region" description="Helical" evidence="5">
    <location>
        <begin position="232"/>
        <end position="254"/>
    </location>
</feature>
<dbReference type="Pfam" id="PF07690">
    <property type="entry name" value="MFS_1"/>
    <property type="match status" value="1"/>
</dbReference>
<evidence type="ECO:0000256" key="5">
    <source>
        <dbReference type="SAM" id="Phobius"/>
    </source>
</evidence>
<protein>
    <submittedName>
        <fullName evidence="7">MFS transporter</fullName>
    </submittedName>
</protein>
<feature type="transmembrane region" description="Helical" evidence="5">
    <location>
        <begin position="109"/>
        <end position="131"/>
    </location>
</feature>
<dbReference type="InterPro" id="IPR020846">
    <property type="entry name" value="MFS_dom"/>
</dbReference>
<feature type="transmembrane region" description="Helical" evidence="5">
    <location>
        <begin position="260"/>
        <end position="284"/>
    </location>
</feature>
<dbReference type="EMBL" id="JABBXF010000047">
    <property type="protein sequence ID" value="NVK80179.1"/>
    <property type="molecule type" value="Genomic_DNA"/>
</dbReference>
<dbReference type="InterPro" id="IPR011701">
    <property type="entry name" value="MFS"/>
</dbReference>
<dbReference type="PANTHER" id="PTHR23527:SF1">
    <property type="entry name" value="BLL3282 PROTEIN"/>
    <property type="match status" value="1"/>
</dbReference>